<feature type="region of interest" description="Disordered" evidence="1">
    <location>
        <begin position="63"/>
        <end position="95"/>
    </location>
</feature>
<proteinExistence type="predicted"/>
<organism evidence="2 3">
    <name type="scientific">Kingdonia uniflora</name>
    <dbReference type="NCBI Taxonomy" id="39325"/>
    <lineage>
        <taxon>Eukaryota</taxon>
        <taxon>Viridiplantae</taxon>
        <taxon>Streptophyta</taxon>
        <taxon>Embryophyta</taxon>
        <taxon>Tracheophyta</taxon>
        <taxon>Spermatophyta</taxon>
        <taxon>Magnoliopsida</taxon>
        <taxon>Ranunculales</taxon>
        <taxon>Circaeasteraceae</taxon>
        <taxon>Kingdonia</taxon>
    </lineage>
</organism>
<keyword evidence="3" id="KW-1185">Reference proteome</keyword>
<dbReference type="EMBL" id="JACGCM010001166">
    <property type="protein sequence ID" value="KAF6160213.1"/>
    <property type="molecule type" value="Genomic_DNA"/>
</dbReference>
<feature type="compositionally biased region" description="Basic and acidic residues" evidence="1">
    <location>
        <begin position="63"/>
        <end position="82"/>
    </location>
</feature>
<accession>A0A7J7MZ94</accession>
<dbReference type="Proteomes" id="UP000541444">
    <property type="component" value="Unassembled WGS sequence"/>
</dbReference>
<comment type="caution">
    <text evidence="2">The sequence shown here is derived from an EMBL/GenBank/DDBJ whole genome shotgun (WGS) entry which is preliminary data.</text>
</comment>
<sequence length="423" mass="48268">MVEPYNINDKEIFRNLKDVKPLLINVTTCVQNLGGSYRVGSSSADVASVDQFKVVPRIMELSDKEGTKTNVDHEPQASDREGSGSGEEDVEEGEEVCYGEGLETKEIFCFKKKYGIPQDIRLEEYHYNMTDQEIPLGRIFVHREQIKKGLKLLLRANQKKLSNFFDVVPVDDLELEAGGAGNSLSLKKLKEYYAYKLEKVLNNGTAVAAKKKKGLTARSVARAYMLVQHLEMMGGNLHVVPHYSSHGYLYISQSLLGSPMRWTLTHTSIVLVRNRTYLLLIDTVVVRDPYKDKRDSAHAFKEVTFFYGALASPDHVQPYYPNRVVRQLNREHDIPINRLLIKVSNLWNAKELRKFNPKYEWVDCFSSKKWKEFVLKKADRGQRVREGPLVCTEAYLEWFASVSWTAICPITVDLAANDDVGIH</sequence>
<dbReference type="AlphaFoldDB" id="A0A7J7MZ94"/>
<feature type="compositionally biased region" description="Acidic residues" evidence="1">
    <location>
        <begin position="86"/>
        <end position="95"/>
    </location>
</feature>
<evidence type="ECO:0000313" key="3">
    <source>
        <dbReference type="Proteomes" id="UP000541444"/>
    </source>
</evidence>
<name>A0A7J7MZ94_9MAGN</name>
<gene>
    <name evidence="2" type="ORF">GIB67_016649</name>
</gene>
<reference evidence="2 3" key="1">
    <citation type="journal article" date="2020" name="IScience">
        <title>Genome Sequencing of the Endangered Kingdonia uniflora (Circaeasteraceae, Ranunculales) Reveals Potential Mechanisms of Evolutionary Specialization.</title>
        <authorList>
            <person name="Sun Y."/>
            <person name="Deng T."/>
            <person name="Zhang A."/>
            <person name="Moore M.J."/>
            <person name="Landis J.B."/>
            <person name="Lin N."/>
            <person name="Zhang H."/>
            <person name="Zhang X."/>
            <person name="Huang J."/>
            <person name="Zhang X."/>
            <person name="Sun H."/>
            <person name="Wang H."/>
        </authorList>
    </citation>
    <scope>NUCLEOTIDE SEQUENCE [LARGE SCALE GENOMIC DNA]</scope>
    <source>
        <strain evidence="2">TB1705</strain>
        <tissue evidence="2">Leaf</tissue>
    </source>
</reference>
<protein>
    <submittedName>
        <fullName evidence="2">Uncharacterized protein</fullName>
    </submittedName>
</protein>
<evidence type="ECO:0000313" key="2">
    <source>
        <dbReference type="EMBL" id="KAF6160213.1"/>
    </source>
</evidence>
<evidence type="ECO:0000256" key="1">
    <source>
        <dbReference type="SAM" id="MobiDB-lite"/>
    </source>
</evidence>
<dbReference type="OrthoDB" id="1733861at2759"/>